<protein>
    <submittedName>
        <fullName evidence="1">Uncharacterized protein</fullName>
    </submittedName>
</protein>
<dbReference type="EMBL" id="WOEZ01000196">
    <property type="protein sequence ID" value="NPT59705.1"/>
    <property type="molecule type" value="Genomic_DNA"/>
</dbReference>
<accession>A0A972NY46</accession>
<evidence type="ECO:0000313" key="1">
    <source>
        <dbReference type="EMBL" id="NPT59705.1"/>
    </source>
</evidence>
<sequence>MKTQFRIENPDDVQMTLTCTMPAREWKLLRDQLESTYPSWKLSRAISNMVDSATKTFSAATESDL</sequence>
<name>A0A972NY46_9BURK</name>
<evidence type="ECO:0000313" key="2">
    <source>
        <dbReference type="Proteomes" id="UP000655523"/>
    </source>
</evidence>
<reference evidence="1 2" key="1">
    <citation type="submission" date="2019-11" db="EMBL/GenBank/DDBJ databases">
        <title>Metabolism of dissolved organic matter in forest soils.</title>
        <authorList>
            <person name="Cyle K.T."/>
            <person name="Wilhelm R.C."/>
            <person name="Martinez C.E."/>
        </authorList>
    </citation>
    <scope>NUCLEOTIDE SEQUENCE [LARGE SCALE GENOMIC DNA]</scope>
    <source>
        <strain evidence="1 2">5N</strain>
    </source>
</reference>
<dbReference type="AlphaFoldDB" id="A0A972NY46"/>
<dbReference type="Proteomes" id="UP000655523">
    <property type="component" value="Unassembled WGS sequence"/>
</dbReference>
<dbReference type="RefSeq" id="WP_172173271.1">
    <property type="nucleotide sequence ID" value="NZ_WOEZ01000196.1"/>
</dbReference>
<gene>
    <name evidence="1" type="ORF">GNZ13_35415</name>
</gene>
<organism evidence="1 2">
    <name type="scientific">Paraburkholderia elongata</name>
    <dbReference type="NCBI Taxonomy" id="2675747"/>
    <lineage>
        <taxon>Bacteria</taxon>
        <taxon>Pseudomonadati</taxon>
        <taxon>Pseudomonadota</taxon>
        <taxon>Betaproteobacteria</taxon>
        <taxon>Burkholderiales</taxon>
        <taxon>Burkholderiaceae</taxon>
        <taxon>Paraburkholderia</taxon>
    </lineage>
</organism>
<keyword evidence="2" id="KW-1185">Reference proteome</keyword>
<comment type="caution">
    <text evidence="1">The sequence shown here is derived from an EMBL/GenBank/DDBJ whole genome shotgun (WGS) entry which is preliminary data.</text>
</comment>
<proteinExistence type="predicted"/>